<dbReference type="NCBIfam" id="TIGR01224">
    <property type="entry name" value="hutI"/>
    <property type="match status" value="1"/>
</dbReference>
<accession>A0ABX8CA30</accession>
<comment type="cofactor">
    <cofactor evidence="7">
        <name>Zn(2+)</name>
        <dbReference type="ChEBI" id="CHEBI:29105"/>
    </cofactor>
    <cofactor evidence="7">
        <name>Fe(3+)</name>
        <dbReference type="ChEBI" id="CHEBI:29034"/>
    </cofactor>
    <text evidence="7">Binds 1 zinc or iron ion per subunit.</text>
</comment>
<keyword evidence="10" id="KW-1185">Reference proteome</keyword>
<dbReference type="InterPro" id="IPR005920">
    <property type="entry name" value="HutI"/>
</dbReference>
<evidence type="ECO:0000256" key="2">
    <source>
        <dbReference type="ARBA" id="ARBA00022723"/>
    </source>
</evidence>
<feature type="domain" description="Amidohydrolase-related" evidence="8">
    <location>
        <begin position="66"/>
        <end position="396"/>
    </location>
</feature>
<comment type="similarity">
    <text evidence="7">Belongs to the metallo-dependent hydrolases superfamily. HutI family.</text>
</comment>
<dbReference type="GO" id="GO:0050480">
    <property type="term" value="F:imidazolonepropionase activity"/>
    <property type="evidence" value="ECO:0007669"/>
    <property type="project" value="UniProtKB-EC"/>
</dbReference>
<feature type="binding site" evidence="7">
    <location>
        <position position="314"/>
    </location>
    <ligand>
        <name>N-formimidoyl-L-glutamate</name>
        <dbReference type="ChEBI" id="CHEBI:58928"/>
    </ligand>
</feature>
<dbReference type="SUPFAM" id="SSF51338">
    <property type="entry name" value="Composite domain of metallo-dependent hydrolases"/>
    <property type="match status" value="1"/>
</dbReference>
<evidence type="ECO:0000256" key="6">
    <source>
        <dbReference type="ARBA" id="ARBA00023004"/>
    </source>
</evidence>
<proteinExistence type="inferred from homology"/>
<feature type="binding site" evidence="7">
    <location>
        <position position="141"/>
    </location>
    <ligand>
        <name>4-imidazolone-5-propanoate</name>
        <dbReference type="ChEBI" id="CHEBI:77893"/>
    </ligand>
</feature>
<comment type="subcellular location">
    <subcellularLocation>
        <location evidence="7">Cytoplasm</location>
    </subcellularLocation>
</comment>
<keyword evidence="2 7" id="KW-0479">Metal-binding</keyword>
<keyword evidence="6 7" id="KW-0408">Iron</keyword>
<dbReference type="RefSeq" id="WP_212643616.1">
    <property type="nucleotide sequence ID" value="NZ_CP074132.1"/>
</dbReference>
<feature type="binding site" evidence="7">
    <location>
        <position position="231"/>
    </location>
    <ligand>
        <name>Fe(3+)</name>
        <dbReference type="ChEBI" id="CHEBI:29034"/>
    </ligand>
</feature>
<feature type="binding site" evidence="7">
    <location>
        <position position="168"/>
    </location>
    <ligand>
        <name>4-imidazolone-5-propanoate</name>
        <dbReference type="ChEBI" id="CHEBI:77893"/>
    </ligand>
</feature>
<feature type="binding site" evidence="7">
    <location>
        <position position="76"/>
    </location>
    <ligand>
        <name>Fe(3+)</name>
        <dbReference type="ChEBI" id="CHEBI:29034"/>
    </ligand>
</feature>
<dbReference type="SUPFAM" id="SSF51556">
    <property type="entry name" value="Metallo-dependent hydrolases"/>
    <property type="match status" value="1"/>
</dbReference>
<comment type="function">
    <text evidence="7">Catalyzes the hydrolytic cleavage of the carbon-nitrogen bond in imidazolone-5-propanoate to yield N-formimidoyl-L-glutamate. It is the third step in the universal histidine degradation pathway.</text>
</comment>
<dbReference type="PANTHER" id="PTHR42752:SF1">
    <property type="entry name" value="IMIDAZOLONEPROPIONASE-RELATED"/>
    <property type="match status" value="1"/>
</dbReference>
<feature type="binding site" evidence="7">
    <location>
        <position position="76"/>
    </location>
    <ligand>
        <name>Zn(2+)</name>
        <dbReference type="ChEBI" id="CHEBI:29105"/>
    </ligand>
</feature>
<evidence type="ECO:0000256" key="5">
    <source>
        <dbReference type="ARBA" id="ARBA00022833"/>
    </source>
</evidence>
<gene>
    <name evidence="7 9" type="primary">hutI</name>
    <name evidence="9" type="ORF">KGD83_10610</name>
</gene>
<evidence type="ECO:0000259" key="8">
    <source>
        <dbReference type="Pfam" id="PF01979"/>
    </source>
</evidence>
<name>A0ABX8CA30_9ACTN</name>
<reference evidence="10" key="1">
    <citation type="submission" date="2021-05" db="EMBL/GenBank/DDBJ databases">
        <title>Direct Submission.</title>
        <authorList>
            <person name="Li K."/>
            <person name="Gao J."/>
        </authorList>
    </citation>
    <scope>NUCLEOTIDE SEQUENCE [LARGE SCALE GENOMIC DNA]</scope>
    <source>
        <strain evidence="10">HDS12</strain>
    </source>
</reference>
<evidence type="ECO:0000256" key="7">
    <source>
        <dbReference type="HAMAP-Rule" id="MF_00372"/>
    </source>
</evidence>
<sequence>MSDVPRSVVIDDIATLVTNDPSRGRGAVGEVPDAALVVEDGRVAWSGPRAQAPAADARIDAAGRCVIPGFVDSHSHIVFAGDRSREFAARMSGRPYSAGGIRTTVAATRRASDADLLAGARRLLREARDQGTTTLEVKSGYGLTVADEERCLAAAARVTDEVTFLGAHVVAPEYADDPRGYVDLVTGPMLEACAPHARWIDVFCERGAFDEDASRRVLTAGMERGLLPRVHGNQLGPGPGVRLAVELGAASVDHCTHLEPGDVDALVQAAARPEPTVATLLPGVDFSTRQPYPDARALIDAGALVALASDCNPGSCFTSSLAFCVAVAVRDMGMTPDEAVWAATAGGARALRRTDVGHLAPGARADLVLLDAPNHLYLAYRPGVPQVAAVWKDGELVSGRP</sequence>
<dbReference type="HAMAP" id="MF_00372">
    <property type="entry name" value="HutI"/>
    <property type="match status" value="1"/>
</dbReference>
<dbReference type="EMBL" id="CP074132">
    <property type="protein sequence ID" value="QUX30897.1"/>
    <property type="molecule type" value="Genomic_DNA"/>
</dbReference>
<feature type="binding site" evidence="7">
    <location>
        <position position="315"/>
    </location>
    <ligand>
        <name>4-imidazolone-5-propanoate</name>
        <dbReference type="ChEBI" id="CHEBI:77893"/>
    </ligand>
</feature>
<keyword evidence="4 7" id="KW-0369">Histidine metabolism</keyword>
<feature type="binding site" evidence="7">
    <location>
        <position position="74"/>
    </location>
    <ligand>
        <name>Fe(3+)</name>
        <dbReference type="ChEBI" id="CHEBI:29034"/>
    </ligand>
</feature>
<feature type="binding site" evidence="7">
    <location>
        <position position="234"/>
    </location>
    <ligand>
        <name>4-imidazolone-5-propanoate</name>
        <dbReference type="ChEBI" id="CHEBI:77893"/>
    </ligand>
</feature>
<dbReference type="Pfam" id="PF01979">
    <property type="entry name" value="Amidohydro_1"/>
    <property type="match status" value="1"/>
</dbReference>
<evidence type="ECO:0000256" key="4">
    <source>
        <dbReference type="ARBA" id="ARBA00022808"/>
    </source>
</evidence>
<keyword evidence="7" id="KW-0963">Cytoplasm</keyword>
<feature type="binding site" evidence="7">
    <location>
        <position position="83"/>
    </location>
    <ligand>
        <name>4-imidazolone-5-propanoate</name>
        <dbReference type="ChEBI" id="CHEBI:77893"/>
    </ligand>
</feature>
<dbReference type="InterPro" id="IPR006680">
    <property type="entry name" value="Amidohydro-rel"/>
</dbReference>
<evidence type="ECO:0000313" key="9">
    <source>
        <dbReference type="EMBL" id="QUX30897.1"/>
    </source>
</evidence>
<evidence type="ECO:0000313" key="10">
    <source>
        <dbReference type="Proteomes" id="UP000678016"/>
    </source>
</evidence>
<dbReference type="Gene3D" id="3.20.20.140">
    <property type="entry name" value="Metal-dependent hydrolases"/>
    <property type="match status" value="1"/>
</dbReference>
<dbReference type="EC" id="3.5.2.7" evidence="1 7"/>
<feature type="binding site" evidence="7">
    <location>
        <position position="310"/>
    </location>
    <ligand>
        <name>Zn(2+)</name>
        <dbReference type="ChEBI" id="CHEBI:29105"/>
    </ligand>
</feature>
<feature type="binding site" evidence="7">
    <location>
        <position position="312"/>
    </location>
    <ligand>
        <name>N-formimidoyl-L-glutamate</name>
        <dbReference type="ChEBI" id="CHEBI:58928"/>
    </ligand>
</feature>
<feature type="binding site" evidence="7">
    <location>
        <position position="141"/>
    </location>
    <ligand>
        <name>N-formimidoyl-L-glutamate</name>
        <dbReference type="ChEBI" id="CHEBI:58928"/>
    </ligand>
</feature>
<keyword evidence="5 7" id="KW-0862">Zinc</keyword>
<protein>
    <recommendedName>
        <fullName evidence="1 7">Imidazolonepropionase</fullName>
        <ecNumber evidence="1 7">3.5.2.7</ecNumber>
    </recommendedName>
    <alternativeName>
        <fullName evidence="7">Imidazolone-5-propionate hydrolase</fullName>
    </alternativeName>
</protein>
<keyword evidence="3 7" id="KW-0378">Hydrolase</keyword>
<dbReference type="Proteomes" id="UP000678016">
    <property type="component" value="Chromosome"/>
</dbReference>
<feature type="binding site" evidence="7">
    <location>
        <position position="74"/>
    </location>
    <ligand>
        <name>Zn(2+)</name>
        <dbReference type="ChEBI" id="CHEBI:29105"/>
    </ligand>
</feature>
<evidence type="ECO:0000256" key="3">
    <source>
        <dbReference type="ARBA" id="ARBA00022801"/>
    </source>
</evidence>
<feature type="binding site" evidence="7">
    <location>
        <position position="310"/>
    </location>
    <ligand>
        <name>Fe(3+)</name>
        <dbReference type="ChEBI" id="CHEBI:29034"/>
    </ligand>
</feature>
<comment type="catalytic activity">
    <reaction evidence="7">
        <text>4-imidazolone-5-propanoate + H2O = N-formimidoyl-L-glutamate</text>
        <dbReference type="Rhea" id="RHEA:23660"/>
        <dbReference type="ChEBI" id="CHEBI:15377"/>
        <dbReference type="ChEBI" id="CHEBI:58928"/>
        <dbReference type="ChEBI" id="CHEBI:77893"/>
        <dbReference type="EC" id="3.5.2.7"/>
    </reaction>
</comment>
<organism evidence="9 10">
    <name type="scientific">Nocardiopsis akebiae</name>
    <dbReference type="NCBI Taxonomy" id="2831968"/>
    <lineage>
        <taxon>Bacteria</taxon>
        <taxon>Bacillati</taxon>
        <taxon>Actinomycetota</taxon>
        <taxon>Actinomycetes</taxon>
        <taxon>Streptosporangiales</taxon>
        <taxon>Nocardiopsidaceae</taxon>
        <taxon>Nocardiopsis</taxon>
    </lineage>
</organism>
<comment type="pathway">
    <text evidence="7">Amino-acid degradation; L-histidine degradation into L-glutamate; N-formimidoyl-L-glutamate from L-histidine: step 3/3.</text>
</comment>
<dbReference type="InterPro" id="IPR011059">
    <property type="entry name" value="Metal-dep_hydrolase_composite"/>
</dbReference>
<feature type="binding site" evidence="7">
    <location>
        <position position="231"/>
    </location>
    <ligand>
        <name>Zn(2+)</name>
        <dbReference type="ChEBI" id="CHEBI:29105"/>
    </ligand>
</feature>
<dbReference type="Gene3D" id="2.30.40.10">
    <property type="entry name" value="Urease, subunit C, domain 1"/>
    <property type="match status" value="1"/>
</dbReference>
<dbReference type="PANTHER" id="PTHR42752">
    <property type="entry name" value="IMIDAZOLONEPROPIONASE"/>
    <property type="match status" value="1"/>
</dbReference>
<dbReference type="InterPro" id="IPR032466">
    <property type="entry name" value="Metal_Hydrolase"/>
</dbReference>
<evidence type="ECO:0000256" key="1">
    <source>
        <dbReference type="ARBA" id="ARBA00012864"/>
    </source>
</evidence>